<evidence type="ECO:0000313" key="3">
    <source>
        <dbReference type="EMBL" id="EOA32867.1"/>
    </source>
</evidence>
<dbReference type="CDD" id="cd00121">
    <property type="entry name" value="MATH"/>
    <property type="match status" value="2"/>
</dbReference>
<sequence>MMSYYKETLCIVSFFSCLFITSSIAGPVPNQLENGSQKLIPTQISSRDSKVSLSTTVKGMRERPPSSYSLKMESFNTLMKSIYTDSYQSRPFRVGKYNWTLVVYPKGNKNDNGAGYISLYVVLDNSTLTSPREEVSVDLRFYVFNKKQNKYFTIQDTDVWRFSAIKTMWGFSKVLPLTTFNNTKNGYLYDVDHCEFGVDVIIPTFNEKSELFSVTKSFPNPRFTWFIQGLSTLPNDHLSEEFTIGGKSWNLRIFKNGFGAFEGKNLSLYLNLGPQEVLKTKPYDKVYVRAKLRVPNQSASQSNTVLERPLDNWFSPQTIGWGYADFMPLSDLRDSTKGFVVNDMLVVQVAMEIISSTKYLPS</sequence>
<dbReference type="Pfam" id="PF22486">
    <property type="entry name" value="MATH_2"/>
    <property type="match status" value="2"/>
</dbReference>
<gene>
    <name evidence="3" type="ORF">CARUB_v10016182mg</name>
</gene>
<dbReference type="KEGG" id="crb:17891960"/>
<dbReference type="Gene3D" id="2.60.210.10">
    <property type="entry name" value="Apoptosis, Tumor Necrosis Factor Receptor Associated Protein 2, Chain A"/>
    <property type="match status" value="2"/>
</dbReference>
<evidence type="ECO:0000256" key="1">
    <source>
        <dbReference type="SAM" id="SignalP"/>
    </source>
</evidence>
<reference evidence="4" key="1">
    <citation type="journal article" date="2013" name="Nat. Genet.">
        <title>The Capsella rubella genome and the genomic consequences of rapid mating system evolution.</title>
        <authorList>
            <person name="Slotte T."/>
            <person name="Hazzouri K.M."/>
            <person name="Agren J.A."/>
            <person name="Koenig D."/>
            <person name="Maumus F."/>
            <person name="Guo Y.L."/>
            <person name="Steige K."/>
            <person name="Platts A.E."/>
            <person name="Escobar J.S."/>
            <person name="Newman L.K."/>
            <person name="Wang W."/>
            <person name="Mandakova T."/>
            <person name="Vello E."/>
            <person name="Smith L.M."/>
            <person name="Henz S.R."/>
            <person name="Steffen J."/>
            <person name="Takuno S."/>
            <person name="Brandvain Y."/>
            <person name="Coop G."/>
            <person name="Andolfatto P."/>
            <person name="Hu T.T."/>
            <person name="Blanchette M."/>
            <person name="Clark R.M."/>
            <person name="Quesneville H."/>
            <person name="Nordborg M."/>
            <person name="Gaut B.S."/>
            <person name="Lysak M.A."/>
            <person name="Jenkins J."/>
            <person name="Grimwood J."/>
            <person name="Chapman J."/>
            <person name="Prochnik S."/>
            <person name="Shu S."/>
            <person name="Rokhsar D."/>
            <person name="Schmutz J."/>
            <person name="Weigel D."/>
            <person name="Wright S.I."/>
        </authorList>
    </citation>
    <scope>NUCLEOTIDE SEQUENCE [LARGE SCALE GENOMIC DNA]</scope>
    <source>
        <strain evidence="4">cv. Monte Gargano</strain>
    </source>
</reference>
<proteinExistence type="predicted"/>
<dbReference type="STRING" id="81985.R0GAY5"/>
<feature type="domain" description="MATH" evidence="2">
    <location>
        <begin position="220"/>
        <end position="351"/>
    </location>
</feature>
<feature type="domain" description="MATH" evidence="2">
    <location>
        <begin position="65"/>
        <end position="200"/>
    </location>
</feature>
<dbReference type="eggNOG" id="KOG1987">
    <property type="taxonomic scope" value="Eukaryota"/>
</dbReference>
<dbReference type="Proteomes" id="UP000029121">
    <property type="component" value="Unassembled WGS sequence"/>
</dbReference>
<dbReference type="PANTHER" id="PTHR46162:SF50">
    <property type="entry name" value="MATH DOMAIN-CONTAINING PROTEIN"/>
    <property type="match status" value="1"/>
</dbReference>
<protein>
    <recommendedName>
        <fullName evidence="2">MATH domain-containing protein</fullName>
    </recommendedName>
</protein>
<dbReference type="EMBL" id="KB870807">
    <property type="protein sequence ID" value="EOA32867.1"/>
    <property type="molecule type" value="Genomic_DNA"/>
</dbReference>
<dbReference type="SMART" id="SM00061">
    <property type="entry name" value="MATH"/>
    <property type="match status" value="2"/>
</dbReference>
<accession>R0GAY5</accession>
<dbReference type="AlphaFoldDB" id="R0GAY5"/>
<dbReference type="InterPro" id="IPR008974">
    <property type="entry name" value="TRAF-like"/>
</dbReference>
<evidence type="ECO:0000313" key="4">
    <source>
        <dbReference type="Proteomes" id="UP000029121"/>
    </source>
</evidence>
<dbReference type="SUPFAM" id="SSF49599">
    <property type="entry name" value="TRAF domain-like"/>
    <property type="match status" value="2"/>
</dbReference>
<feature type="chain" id="PRO_5004341785" description="MATH domain-containing protein" evidence="1">
    <location>
        <begin position="26"/>
        <end position="362"/>
    </location>
</feature>
<keyword evidence="1" id="KW-0732">Signal</keyword>
<dbReference type="OrthoDB" id="192247at2759"/>
<organism evidence="3 4">
    <name type="scientific">Capsella rubella</name>
    <dbReference type="NCBI Taxonomy" id="81985"/>
    <lineage>
        <taxon>Eukaryota</taxon>
        <taxon>Viridiplantae</taxon>
        <taxon>Streptophyta</taxon>
        <taxon>Embryophyta</taxon>
        <taxon>Tracheophyta</taxon>
        <taxon>Spermatophyta</taxon>
        <taxon>Magnoliopsida</taxon>
        <taxon>eudicotyledons</taxon>
        <taxon>Gunneridae</taxon>
        <taxon>Pentapetalae</taxon>
        <taxon>rosids</taxon>
        <taxon>malvids</taxon>
        <taxon>Brassicales</taxon>
        <taxon>Brassicaceae</taxon>
        <taxon>Camelineae</taxon>
        <taxon>Capsella</taxon>
    </lineage>
</organism>
<dbReference type="InterPro" id="IPR002083">
    <property type="entry name" value="MATH/TRAF_dom"/>
</dbReference>
<keyword evidence="4" id="KW-1185">Reference proteome</keyword>
<feature type="signal peptide" evidence="1">
    <location>
        <begin position="1"/>
        <end position="25"/>
    </location>
</feature>
<evidence type="ECO:0000259" key="2">
    <source>
        <dbReference type="PROSITE" id="PS50144"/>
    </source>
</evidence>
<dbReference type="PROSITE" id="PS50144">
    <property type="entry name" value="MATH"/>
    <property type="match status" value="2"/>
</dbReference>
<dbReference type="PANTHER" id="PTHR46162">
    <property type="entry name" value="TRAF-LIKE FAMILY PROTEIN"/>
    <property type="match status" value="1"/>
</dbReference>
<name>R0GAY5_9BRAS</name>